<dbReference type="SUPFAM" id="SSF56281">
    <property type="entry name" value="Metallo-hydrolase/oxidoreductase"/>
    <property type="match status" value="1"/>
</dbReference>
<dbReference type="InterPro" id="IPR036866">
    <property type="entry name" value="RibonucZ/Hydroxyglut_hydro"/>
</dbReference>
<dbReference type="SMART" id="SM00849">
    <property type="entry name" value="Lactamase_B"/>
    <property type="match status" value="1"/>
</dbReference>
<evidence type="ECO:0000256" key="1">
    <source>
        <dbReference type="SAM" id="Phobius"/>
    </source>
</evidence>
<dbReference type="InterPro" id="IPR001279">
    <property type="entry name" value="Metallo-B-lactamas"/>
</dbReference>
<evidence type="ECO:0000313" key="4">
    <source>
        <dbReference type="Proteomes" id="UP000252355"/>
    </source>
</evidence>
<dbReference type="InterPro" id="IPR035681">
    <property type="entry name" value="ComA-like_MBL"/>
</dbReference>
<accession>A0A367ZT19</accession>
<keyword evidence="1" id="KW-1133">Transmembrane helix</keyword>
<dbReference type="InterPro" id="IPR052159">
    <property type="entry name" value="Competence_DNA_uptake"/>
</dbReference>
<dbReference type="Pfam" id="PF00753">
    <property type="entry name" value="Lactamase_B"/>
    <property type="match status" value="1"/>
</dbReference>
<dbReference type="PANTHER" id="PTHR30619:SF1">
    <property type="entry name" value="RECOMBINATION PROTEIN 2"/>
    <property type="match status" value="1"/>
</dbReference>
<dbReference type="Gene3D" id="3.60.15.10">
    <property type="entry name" value="Ribonuclease Z/Hydroxyacylglutathione hydrolase-like"/>
    <property type="match status" value="1"/>
</dbReference>
<evidence type="ECO:0000259" key="2">
    <source>
        <dbReference type="SMART" id="SM00849"/>
    </source>
</evidence>
<organism evidence="3 4">
    <name type="scientific">Candidatus Ozemobacter sibiricus</name>
    <dbReference type="NCBI Taxonomy" id="2268124"/>
    <lineage>
        <taxon>Bacteria</taxon>
        <taxon>Candidatus Ozemobacteria</taxon>
        <taxon>Candidatus Ozemobacterales</taxon>
        <taxon>Candidatus Ozemobacteraceae</taxon>
        <taxon>Candidatus Ozemobacter</taxon>
    </lineage>
</organism>
<keyword evidence="1" id="KW-0812">Transmembrane</keyword>
<proteinExistence type="predicted"/>
<dbReference type="EMBL" id="QOQW01000006">
    <property type="protein sequence ID" value="RCK80512.1"/>
    <property type="molecule type" value="Genomic_DNA"/>
</dbReference>
<reference evidence="3 4" key="1">
    <citation type="submission" date="2018-05" db="EMBL/GenBank/DDBJ databases">
        <title>A metagenomic window into the 2 km-deep terrestrial subsurface aquifer revealed taxonomically and functionally diverse microbial community comprising novel uncultured bacterial lineages.</title>
        <authorList>
            <person name="Kadnikov V.V."/>
            <person name="Mardanov A.V."/>
            <person name="Beletsky A.V."/>
            <person name="Banks D."/>
            <person name="Pimenov N.V."/>
            <person name="Frank Y.A."/>
            <person name="Karnachuk O.V."/>
            <person name="Ravin N.V."/>
        </authorList>
    </citation>
    <scope>NUCLEOTIDE SEQUENCE [LARGE SCALE GENOMIC DNA]</scope>
    <source>
        <strain evidence="3">BY5</strain>
    </source>
</reference>
<name>A0A367ZT19_9BACT</name>
<keyword evidence="1" id="KW-0472">Membrane</keyword>
<feature type="transmembrane region" description="Helical" evidence="1">
    <location>
        <begin position="18"/>
        <end position="35"/>
    </location>
</feature>
<gene>
    <name evidence="3" type="ORF">OZSIB_3258</name>
</gene>
<comment type="caution">
    <text evidence="3">The sequence shown here is derived from an EMBL/GenBank/DDBJ whole genome shotgun (WGS) entry which is preliminary data.</text>
</comment>
<evidence type="ECO:0000313" key="3">
    <source>
        <dbReference type="EMBL" id="RCK80512.1"/>
    </source>
</evidence>
<sequence>MADYGFEQRSFQSTAHRFLFIVLFLVCIGVWAVFLSPDLAGLLPPAFHRELLLDFINVGQGDAILVRTPRGRAYLIDAGTNVPLAQARSEGRELVHHYLRREGITRLDGVVVTHPHNDHLGGIPPVLKLLRVDRVWECGSKIDTVTYQDYVSLCQQKRIPRQSVQAGDLLDWGDELFVQVLHPVEVVNSEEYSDLNNMSVTLLMRYGKVTVLLTGDIEEKVEMELTRYGPGLKAQVIKVPHHGSETSLYKPFLELVAPEYGIIQVGRNNPFRHPSPAALSLYASLQTRLYRNDYHGNIRLRIGGRDSGDYSFKVDRDM</sequence>
<dbReference type="CDD" id="cd07731">
    <property type="entry name" value="ComA-like_MBL-fold"/>
    <property type="match status" value="1"/>
</dbReference>
<feature type="domain" description="Metallo-beta-lactamase" evidence="2">
    <location>
        <begin position="60"/>
        <end position="267"/>
    </location>
</feature>
<dbReference type="PANTHER" id="PTHR30619">
    <property type="entry name" value="DNA INTERNALIZATION/COMPETENCE PROTEIN COMEC/REC2"/>
    <property type="match status" value="1"/>
</dbReference>
<dbReference type="AlphaFoldDB" id="A0A367ZT19"/>
<protein>
    <submittedName>
        <fullName evidence="3">DNA internalization-related competence protein ComEC/Rec2</fullName>
    </submittedName>
</protein>
<dbReference type="Proteomes" id="UP000252355">
    <property type="component" value="Unassembled WGS sequence"/>
</dbReference>